<dbReference type="EMBL" id="SPIA01000001">
    <property type="protein sequence ID" value="TFH68571.1"/>
    <property type="molecule type" value="Genomic_DNA"/>
</dbReference>
<evidence type="ECO:0000259" key="3">
    <source>
        <dbReference type="Pfam" id="PF03061"/>
    </source>
</evidence>
<comment type="similarity">
    <text evidence="1">Belongs to the thioesterase PaaI family.</text>
</comment>
<proteinExistence type="inferred from homology"/>
<evidence type="ECO:0000256" key="2">
    <source>
        <dbReference type="ARBA" id="ARBA00022801"/>
    </source>
</evidence>
<dbReference type="InterPro" id="IPR039298">
    <property type="entry name" value="ACOT13"/>
</dbReference>
<evidence type="ECO:0000313" key="5">
    <source>
        <dbReference type="Proteomes" id="UP000298133"/>
    </source>
</evidence>
<dbReference type="InterPro" id="IPR003736">
    <property type="entry name" value="PAAI_dom"/>
</dbReference>
<evidence type="ECO:0000313" key="4">
    <source>
        <dbReference type="EMBL" id="TFH68571.1"/>
    </source>
</evidence>
<dbReference type="CDD" id="cd03443">
    <property type="entry name" value="PaaI_thioesterase"/>
    <property type="match status" value="1"/>
</dbReference>
<accession>A0A4Y8UK30</accession>
<feature type="domain" description="Thioesterase" evidence="3">
    <location>
        <begin position="57"/>
        <end position="131"/>
    </location>
</feature>
<gene>
    <name evidence="4" type="ORF">E3W66_01010</name>
</gene>
<evidence type="ECO:0000256" key="1">
    <source>
        <dbReference type="ARBA" id="ARBA00008324"/>
    </source>
</evidence>
<dbReference type="InterPro" id="IPR006683">
    <property type="entry name" value="Thioestr_dom"/>
</dbReference>
<dbReference type="Pfam" id="PF03061">
    <property type="entry name" value="4HBT"/>
    <property type="match status" value="1"/>
</dbReference>
<sequence>MSELDPTLPLTVDTANRVSETIFAPWLQQLGMRVEAIDSSGATLRLPYCEQLCRAGGMVCGQALLALIDTCMVYVAFAAQNQYGNCTTVSQNTSFVRAAKGQDIIARGTIVKSGRQLLFGEVVLTTADDAKTVATGSATYMLLP</sequence>
<keyword evidence="2" id="KW-0378">Hydrolase</keyword>
<dbReference type="GO" id="GO:0047617">
    <property type="term" value="F:fatty acyl-CoA hydrolase activity"/>
    <property type="evidence" value="ECO:0007669"/>
    <property type="project" value="InterPro"/>
</dbReference>
<dbReference type="Gene3D" id="3.10.129.10">
    <property type="entry name" value="Hotdog Thioesterase"/>
    <property type="match status" value="1"/>
</dbReference>
<organism evidence="4 5">
    <name type="scientific">Gammaproteobacteria bacterium LSUCC0057</name>
    <dbReference type="NCBI Taxonomy" id="2559237"/>
    <lineage>
        <taxon>Bacteria</taxon>
        <taxon>Pseudomonadati</taxon>
        <taxon>Pseudomonadota</taxon>
        <taxon>Gammaproteobacteria</taxon>
        <taxon>Cellvibrionales</taxon>
        <taxon>Porticoccaceae</taxon>
        <taxon>SAR92 clade</taxon>
    </lineage>
</organism>
<keyword evidence="5" id="KW-1185">Reference proteome</keyword>
<dbReference type="PANTHER" id="PTHR21660:SF1">
    <property type="entry name" value="ACYL-COENZYME A THIOESTERASE 13"/>
    <property type="match status" value="1"/>
</dbReference>
<dbReference type="OrthoDB" id="9813158at2"/>
<dbReference type="PANTHER" id="PTHR21660">
    <property type="entry name" value="THIOESTERASE SUPERFAMILY MEMBER-RELATED"/>
    <property type="match status" value="1"/>
</dbReference>
<reference evidence="4 5" key="1">
    <citation type="submission" date="2019-03" db="EMBL/GenBank/DDBJ databases">
        <title>Draft genome of Gammaproteobacteria bacterium LSUCC0057, a member of the SAR92 clade.</title>
        <authorList>
            <person name="Lanclos V.C."/>
            <person name="Doiron C."/>
            <person name="Henson M.W."/>
            <person name="Thrash J.C."/>
        </authorList>
    </citation>
    <scope>NUCLEOTIDE SEQUENCE [LARGE SCALE GENOMIC DNA]</scope>
    <source>
        <strain evidence="4 5">LSUCC0057</strain>
    </source>
</reference>
<dbReference type="SUPFAM" id="SSF54637">
    <property type="entry name" value="Thioesterase/thiol ester dehydrase-isomerase"/>
    <property type="match status" value="1"/>
</dbReference>
<comment type="caution">
    <text evidence="4">The sequence shown here is derived from an EMBL/GenBank/DDBJ whole genome shotgun (WGS) entry which is preliminary data.</text>
</comment>
<protein>
    <submittedName>
        <fullName evidence="4">PaaI family thioesterase</fullName>
    </submittedName>
</protein>
<dbReference type="AlphaFoldDB" id="A0A4Y8UK30"/>
<dbReference type="InterPro" id="IPR029069">
    <property type="entry name" value="HotDog_dom_sf"/>
</dbReference>
<name>A0A4Y8UK30_9GAMM</name>
<dbReference type="NCBIfam" id="TIGR00369">
    <property type="entry name" value="unchar_dom_1"/>
    <property type="match status" value="1"/>
</dbReference>
<dbReference type="Proteomes" id="UP000298133">
    <property type="component" value="Unassembled WGS sequence"/>
</dbReference>